<evidence type="ECO:0000313" key="1">
    <source>
        <dbReference type="EMBL" id="KAA8821682.1"/>
    </source>
</evidence>
<dbReference type="OrthoDB" id="3235590at2"/>
<evidence type="ECO:0000313" key="3">
    <source>
        <dbReference type="Proteomes" id="UP000345527"/>
    </source>
</evidence>
<dbReference type="EMBL" id="RZOA01000001">
    <property type="protein sequence ID" value="KAA8824762.1"/>
    <property type="molecule type" value="Genomic_DNA"/>
</dbReference>
<dbReference type="RefSeq" id="WP_150353084.1">
    <property type="nucleotide sequence ID" value="NZ_JAFEJW010000001.1"/>
</dbReference>
<evidence type="ECO:0000313" key="2">
    <source>
        <dbReference type="EMBL" id="KAA8824762.1"/>
    </source>
</evidence>
<proteinExistence type="predicted"/>
<organism evidence="2 3">
    <name type="scientific">Bifidobacterium vespertilionis</name>
    <dbReference type="NCBI Taxonomy" id="2562524"/>
    <lineage>
        <taxon>Bacteria</taxon>
        <taxon>Bacillati</taxon>
        <taxon>Actinomycetota</taxon>
        <taxon>Actinomycetes</taxon>
        <taxon>Bifidobacteriales</taxon>
        <taxon>Bifidobacteriaceae</taxon>
        <taxon>Bifidobacterium</taxon>
    </lineage>
</organism>
<keyword evidence="4" id="KW-1185">Reference proteome</keyword>
<evidence type="ECO:0000313" key="4">
    <source>
        <dbReference type="Proteomes" id="UP000374630"/>
    </source>
</evidence>
<accession>A0A5J5DY69</accession>
<sequence>MSNEKLIDVESSWYSKSPEEKTAHANEIAKSFGIPDSALVEVDAYKAELTKHNAWDLPFLGYVNEDGYGYAYVPNEAVAADGWDAHAAFKNLSEDGKTAFAIRMLFTHRDVGRAGAEMYLRMNRNFTIRREGVASAKYA</sequence>
<comment type="caution">
    <text evidence="2">The sequence shown here is derived from an EMBL/GenBank/DDBJ whole genome shotgun (WGS) entry which is preliminary data.</text>
</comment>
<dbReference type="Proteomes" id="UP000345527">
    <property type="component" value="Unassembled WGS sequence"/>
</dbReference>
<dbReference type="EMBL" id="RZNZ01000003">
    <property type="protein sequence ID" value="KAA8821682.1"/>
    <property type="molecule type" value="Genomic_DNA"/>
</dbReference>
<gene>
    <name evidence="2" type="ORF">EM848_00685</name>
    <name evidence="1" type="ORF">EMO90_03390</name>
</gene>
<dbReference type="Proteomes" id="UP000374630">
    <property type="component" value="Unassembled WGS sequence"/>
</dbReference>
<protein>
    <submittedName>
        <fullName evidence="2">Glycerophosphodiester phosphodiesterase</fullName>
    </submittedName>
</protein>
<name>A0A5J5DY69_9BIFI</name>
<reference evidence="3 4" key="1">
    <citation type="journal article" date="2019" name="Syst. Appl. Microbiol.">
        <title>Characterization of Bifidobacterium species in feaces of the Egyptian fruit bat: Description of B. vespertilionis sp. nov. and B. rousetti sp. nov.</title>
        <authorList>
            <person name="Modesto M."/>
            <person name="Satti M."/>
            <person name="Watanabe K."/>
            <person name="Puglisi E."/>
            <person name="Morelli L."/>
            <person name="Huang C.-H."/>
            <person name="Liou J.-S."/>
            <person name="Miyashita M."/>
            <person name="Tamura T."/>
            <person name="Saito S."/>
            <person name="Mori K."/>
            <person name="Huang L."/>
            <person name="Sciavilla P."/>
            <person name="Sandri C."/>
            <person name="Spiezio C."/>
            <person name="Vitali F."/>
            <person name="Cavalieri D."/>
            <person name="Perpetuini G."/>
            <person name="Tofalo R."/>
            <person name="Bonetti A."/>
            <person name="Arita M."/>
            <person name="Mattarelli P."/>
        </authorList>
    </citation>
    <scope>NUCLEOTIDE SEQUENCE [LARGE SCALE GENOMIC DNA]</scope>
    <source>
        <strain evidence="1 4">RST16</strain>
        <strain evidence="2 3">RST8</strain>
    </source>
</reference>
<dbReference type="AlphaFoldDB" id="A0A5J5DY69"/>